<evidence type="ECO:0000256" key="2">
    <source>
        <dbReference type="ARBA" id="ARBA00034247"/>
    </source>
</evidence>
<name>A0ABW0L1U8_9BURK</name>
<evidence type="ECO:0000259" key="4">
    <source>
        <dbReference type="PROSITE" id="PS50887"/>
    </source>
</evidence>
<feature type="transmembrane region" description="Helical" evidence="3">
    <location>
        <begin position="126"/>
        <end position="146"/>
    </location>
</feature>
<dbReference type="Pfam" id="PF00990">
    <property type="entry name" value="GGDEF"/>
    <property type="match status" value="1"/>
</dbReference>
<feature type="transmembrane region" description="Helical" evidence="3">
    <location>
        <begin position="198"/>
        <end position="215"/>
    </location>
</feature>
<evidence type="ECO:0000313" key="5">
    <source>
        <dbReference type="EMBL" id="MFC5459057.1"/>
    </source>
</evidence>
<dbReference type="InterPro" id="IPR043128">
    <property type="entry name" value="Rev_trsase/Diguanyl_cyclase"/>
</dbReference>
<dbReference type="InterPro" id="IPR029787">
    <property type="entry name" value="Nucleotide_cyclase"/>
</dbReference>
<accession>A0ABW0L1U8</accession>
<evidence type="ECO:0000256" key="1">
    <source>
        <dbReference type="ARBA" id="ARBA00012528"/>
    </source>
</evidence>
<dbReference type="NCBIfam" id="TIGR00254">
    <property type="entry name" value="GGDEF"/>
    <property type="match status" value="1"/>
</dbReference>
<keyword evidence="3" id="KW-0812">Transmembrane</keyword>
<comment type="caution">
    <text evidence="5">The sequence shown here is derived from an EMBL/GenBank/DDBJ whole genome shotgun (WGS) entry which is preliminary data.</text>
</comment>
<protein>
    <recommendedName>
        <fullName evidence="1">diguanylate cyclase</fullName>
        <ecNumber evidence="1">2.7.7.65</ecNumber>
    </recommendedName>
</protein>
<dbReference type="RefSeq" id="WP_379780514.1">
    <property type="nucleotide sequence ID" value="NZ_JBHSMU010000004.1"/>
</dbReference>
<dbReference type="InterPro" id="IPR050469">
    <property type="entry name" value="Diguanylate_Cyclase"/>
</dbReference>
<keyword evidence="6" id="KW-1185">Reference proteome</keyword>
<comment type="catalytic activity">
    <reaction evidence="2">
        <text>2 GTP = 3',3'-c-di-GMP + 2 diphosphate</text>
        <dbReference type="Rhea" id="RHEA:24898"/>
        <dbReference type="ChEBI" id="CHEBI:33019"/>
        <dbReference type="ChEBI" id="CHEBI:37565"/>
        <dbReference type="ChEBI" id="CHEBI:58805"/>
        <dbReference type="EC" id="2.7.7.65"/>
    </reaction>
</comment>
<feature type="transmembrane region" description="Helical" evidence="3">
    <location>
        <begin position="103"/>
        <end position="120"/>
    </location>
</feature>
<organism evidence="5 6">
    <name type="scientific">Massilia niabensis</name>
    <dbReference type="NCBI Taxonomy" id="544910"/>
    <lineage>
        <taxon>Bacteria</taxon>
        <taxon>Pseudomonadati</taxon>
        <taxon>Pseudomonadota</taxon>
        <taxon>Betaproteobacteria</taxon>
        <taxon>Burkholderiales</taxon>
        <taxon>Oxalobacteraceae</taxon>
        <taxon>Telluria group</taxon>
        <taxon>Massilia</taxon>
    </lineage>
</organism>
<sequence>MMTMDPTTMVLVLALGNLVLCSTLFFSDASADAASNRGPAAATWGLSKQVQAAAWILLCLGGARVVPEPLAIPGGWALLIGGVALEAGALWEAAGCLRWRRALVPLAIAAVFAFLVSYWIDEEGLRTLAAALLLGAFYLLAAVALARGWRETSMLQRALAIAIALLALVVAARGILVLVMPGGWRWLSHDLLRQFSTAAFYLLMLVTGFGWLLLARERLQRDMARLEVIDLVTETANRRGFFSALAPWMALARRPGSPTSLVVLDLDSFTRVNDGYGHPVGDVVLRHVADLCRRQLRDSDLLGRLVGGEFALLLPRTGSEEAMLVAERMRAAIEGTPVKTERALISMTASFGVTTIRPDDSNVTLFQRAGAALRAAKEGGRNVVRMAPRPVAPEME</sequence>
<dbReference type="PROSITE" id="PS50887">
    <property type="entry name" value="GGDEF"/>
    <property type="match status" value="1"/>
</dbReference>
<dbReference type="Proteomes" id="UP001596050">
    <property type="component" value="Unassembled WGS sequence"/>
</dbReference>
<feature type="transmembrane region" description="Helical" evidence="3">
    <location>
        <begin position="70"/>
        <end position="91"/>
    </location>
</feature>
<dbReference type="InterPro" id="IPR000160">
    <property type="entry name" value="GGDEF_dom"/>
</dbReference>
<dbReference type="EC" id="2.7.7.65" evidence="1"/>
<feature type="domain" description="GGDEF" evidence="4">
    <location>
        <begin position="257"/>
        <end position="389"/>
    </location>
</feature>
<feature type="transmembrane region" description="Helical" evidence="3">
    <location>
        <begin position="158"/>
        <end position="178"/>
    </location>
</feature>
<dbReference type="PANTHER" id="PTHR45138">
    <property type="entry name" value="REGULATORY COMPONENTS OF SENSORY TRANSDUCTION SYSTEM"/>
    <property type="match status" value="1"/>
</dbReference>
<dbReference type="Gene3D" id="3.30.70.270">
    <property type="match status" value="1"/>
</dbReference>
<evidence type="ECO:0000256" key="3">
    <source>
        <dbReference type="SAM" id="Phobius"/>
    </source>
</evidence>
<dbReference type="SMART" id="SM00267">
    <property type="entry name" value="GGDEF"/>
    <property type="match status" value="1"/>
</dbReference>
<keyword evidence="3" id="KW-1133">Transmembrane helix</keyword>
<dbReference type="EMBL" id="JBHSMU010000004">
    <property type="protein sequence ID" value="MFC5459057.1"/>
    <property type="molecule type" value="Genomic_DNA"/>
</dbReference>
<dbReference type="PANTHER" id="PTHR45138:SF9">
    <property type="entry name" value="DIGUANYLATE CYCLASE DGCM-RELATED"/>
    <property type="match status" value="1"/>
</dbReference>
<dbReference type="SUPFAM" id="SSF55073">
    <property type="entry name" value="Nucleotide cyclase"/>
    <property type="match status" value="1"/>
</dbReference>
<proteinExistence type="predicted"/>
<evidence type="ECO:0000313" key="6">
    <source>
        <dbReference type="Proteomes" id="UP001596050"/>
    </source>
</evidence>
<gene>
    <name evidence="5" type="ORF">ACFPN5_04460</name>
</gene>
<dbReference type="CDD" id="cd01949">
    <property type="entry name" value="GGDEF"/>
    <property type="match status" value="1"/>
</dbReference>
<keyword evidence="3" id="KW-0472">Membrane</keyword>
<reference evidence="6" key="1">
    <citation type="journal article" date="2019" name="Int. J. Syst. Evol. Microbiol.">
        <title>The Global Catalogue of Microorganisms (GCM) 10K type strain sequencing project: providing services to taxonomists for standard genome sequencing and annotation.</title>
        <authorList>
            <consortium name="The Broad Institute Genomics Platform"/>
            <consortium name="The Broad Institute Genome Sequencing Center for Infectious Disease"/>
            <person name="Wu L."/>
            <person name="Ma J."/>
        </authorList>
    </citation>
    <scope>NUCLEOTIDE SEQUENCE [LARGE SCALE GENOMIC DNA]</scope>
    <source>
        <strain evidence="6">KACC 12649</strain>
    </source>
</reference>